<evidence type="ECO:0000313" key="2">
    <source>
        <dbReference type="Proteomes" id="UP000663848"/>
    </source>
</evidence>
<dbReference type="Proteomes" id="UP000663848">
    <property type="component" value="Unassembled WGS sequence"/>
</dbReference>
<accession>A0A822FGW2</accession>
<gene>
    <name evidence="1" type="ORF">QYT958_LOCUS46456</name>
</gene>
<dbReference type="AlphaFoldDB" id="A0A822FGW2"/>
<sequence length="44" mass="4934">EMEGEDLQQPSTNHSVLDENIIQQAIINPTDDSIVDVNLKINDQ</sequence>
<protein>
    <submittedName>
        <fullName evidence="1">Uncharacterized protein</fullName>
    </submittedName>
</protein>
<evidence type="ECO:0000313" key="1">
    <source>
        <dbReference type="EMBL" id="CAF5126908.1"/>
    </source>
</evidence>
<name>A0A822FGW2_9BILA</name>
<proteinExistence type="predicted"/>
<dbReference type="EMBL" id="CAJOBR010082661">
    <property type="protein sequence ID" value="CAF5126908.1"/>
    <property type="molecule type" value="Genomic_DNA"/>
</dbReference>
<feature type="non-terminal residue" evidence="1">
    <location>
        <position position="1"/>
    </location>
</feature>
<comment type="caution">
    <text evidence="1">The sequence shown here is derived from an EMBL/GenBank/DDBJ whole genome shotgun (WGS) entry which is preliminary data.</text>
</comment>
<reference evidence="1" key="1">
    <citation type="submission" date="2021-02" db="EMBL/GenBank/DDBJ databases">
        <authorList>
            <person name="Nowell W R."/>
        </authorList>
    </citation>
    <scope>NUCLEOTIDE SEQUENCE</scope>
</reference>
<organism evidence="1 2">
    <name type="scientific">Rotaria socialis</name>
    <dbReference type="NCBI Taxonomy" id="392032"/>
    <lineage>
        <taxon>Eukaryota</taxon>
        <taxon>Metazoa</taxon>
        <taxon>Spiralia</taxon>
        <taxon>Gnathifera</taxon>
        <taxon>Rotifera</taxon>
        <taxon>Eurotatoria</taxon>
        <taxon>Bdelloidea</taxon>
        <taxon>Philodinida</taxon>
        <taxon>Philodinidae</taxon>
        <taxon>Rotaria</taxon>
    </lineage>
</organism>